<keyword evidence="4 7" id="KW-1133">Transmembrane helix</keyword>
<evidence type="ECO:0000256" key="5">
    <source>
        <dbReference type="ARBA" id="ARBA00023136"/>
    </source>
</evidence>
<dbReference type="InterPro" id="IPR005498">
    <property type="entry name" value="T4SS_VirB10/TraB/TrbI"/>
</dbReference>
<dbReference type="RefSeq" id="WP_308419700.1">
    <property type="nucleotide sequence ID" value="NZ_BMID01000001.1"/>
</dbReference>
<feature type="transmembrane region" description="Helical" evidence="7">
    <location>
        <begin position="43"/>
        <end position="63"/>
    </location>
</feature>
<evidence type="ECO:0008006" key="10">
    <source>
        <dbReference type="Google" id="ProtNLM"/>
    </source>
</evidence>
<feature type="region of interest" description="Disordered" evidence="6">
    <location>
        <begin position="1"/>
        <end position="23"/>
    </location>
</feature>
<comment type="subcellular location">
    <subcellularLocation>
        <location evidence="1">Membrane</location>
        <topology evidence="1">Single-pass membrane protein</topology>
    </subcellularLocation>
</comment>
<dbReference type="EMBL" id="BMID01000001">
    <property type="protein sequence ID" value="GGA09540.1"/>
    <property type="molecule type" value="Genomic_DNA"/>
</dbReference>
<evidence type="ECO:0000256" key="6">
    <source>
        <dbReference type="SAM" id="MobiDB-lite"/>
    </source>
</evidence>
<evidence type="ECO:0000256" key="3">
    <source>
        <dbReference type="ARBA" id="ARBA00022692"/>
    </source>
</evidence>
<evidence type="ECO:0000256" key="7">
    <source>
        <dbReference type="SAM" id="Phobius"/>
    </source>
</evidence>
<keyword evidence="3 7" id="KW-0812">Transmembrane</keyword>
<organism evidence="8 9">
    <name type="scientific">Blastomonas marina</name>
    <dbReference type="NCBI Taxonomy" id="1867408"/>
    <lineage>
        <taxon>Bacteria</taxon>
        <taxon>Pseudomonadati</taxon>
        <taxon>Pseudomonadota</taxon>
        <taxon>Alphaproteobacteria</taxon>
        <taxon>Sphingomonadales</taxon>
        <taxon>Sphingomonadaceae</taxon>
        <taxon>Blastomonas</taxon>
    </lineage>
</organism>
<comment type="caution">
    <text evidence="8">The sequence shown here is derived from an EMBL/GenBank/DDBJ whole genome shotgun (WGS) entry which is preliminary data.</text>
</comment>
<keyword evidence="5 7" id="KW-0472">Membrane</keyword>
<evidence type="ECO:0000313" key="8">
    <source>
        <dbReference type="EMBL" id="GGA09540.1"/>
    </source>
</evidence>
<protein>
    <recommendedName>
        <fullName evidence="10">Type VI secretion protein</fullName>
    </recommendedName>
</protein>
<accession>A0ABQ1FF12</accession>
<reference evidence="9" key="1">
    <citation type="journal article" date="2019" name="Int. J. Syst. Evol. Microbiol.">
        <title>The Global Catalogue of Microorganisms (GCM) 10K type strain sequencing project: providing services to taxonomists for standard genome sequencing and annotation.</title>
        <authorList>
            <consortium name="The Broad Institute Genomics Platform"/>
            <consortium name="The Broad Institute Genome Sequencing Center for Infectious Disease"/>
            <person name="Wu L."/>
            <person name="Ma J."/>
        </authorList>
    </citation>
    <scope>NUCLEOTIDE SEQUENCE [LARGE SCALE GENOMIC DNA]</scope>
    <source>
        <strain evidence="9">CGMCC 1.15297</strain>
    </source>
</reference>
<evidence type="ECO:0000256" key="1">
    <source>
        <dbReference type="ARBA" id="ARBA00004167"/>
    </source>
</evidence>
<dbReference type="Pfam" id="PF03743">
    <property type="entry name" value="TrbI"/>
    <property type="match status" value="1"/>
</dbReference>
<gene>
    <name evidence="8" type="ORF">GCM10010923_19940</name>
</gene>
<sequence>MMRDAATEDAVDPRDAMDLEDTDLARRNSYPAVTQRKGASDGLGLAAGIIAIGALGAVTLWALQNPDTERNAQGIGGGQPDEQVSGIATGEPAQPIVQPPAAQPAEAAGPPAASPAPVYTATTSSVPTVQTAPIGNPYSSPTVVYDVGRAPGAAAAAEAADAAAAGAPPTPGGGNASDFASRIGGVGGAPTRAARSIDPSTTVAQGTLIPAVLETAINTDVPGYVRAVVSKDVRSFDGKRVLVPRGSRLVGQYQSGVQAGQKRAYVVWTRLLQPDGVSVDLASPGTGFDGTTGLAGDVDNKFFQRFGSAILLSVIGGLTAIAGGGASVVLGGGQSAAATALQQNGEIGPTIRVKQGEPIRVFTARDLDFSTVATGR</sequence>
<keyword evidence="9" id="KW-1185">Reference proteome</keyword>
<comment type="similarity">
    <text evidence="2">Belongs to the TrbI/VirB10 family.</text>
</comment>
<dbReference type="InterPro" id="IPR042217">
    <property type="entry name" value="T4SS_VirB10/TrbI"/>
</dbReference>
<dbReference type="CDD" id="cd16429">
    <property type="entry name" value="VirB10"/>
    <property type="match status" value="1"/>
</dbReference>
<evidence type="ECO:0000313" key="9">
    <source>
        <dbReference type="Proteomes" id="UP000603317"/>
    </source>
</evidence>
<feature type="compositionally biased region" description="Low complexity" evidence="6">
    <location>
        <begin position="103"/>
        <end position="117"/>
    </location>
</feature>
<feature type="region of interest" description="Disordered" evidence="6">
    <location>
        <begin position="164"/>
        <end position="194"/>
    </location>
</feature>
<feature type="compositionally biased region" description="Basic and acidic residues" evidence="6">
    <location>
        <begin position="1"/>
        <end position="17"/>
    </location>
</feature>
<evidence type="ECO:0000256" key="4">
    <source>
        <dbReference type="ARBA" id="ARBA00022989"/>
    </source>
</evidence>
<feature type="region of interest" description="Disordered" evidence="6">
    <location>
        <begin position="70"/>
        <end position="119"/>
    </location>
</feature>
<name>A0ABQ1FF12_9SPHN</name>
<dbReference type="Proteomes" id="UP000603317">
    <property type="component" value="Unassembled WGS sequence"/>
</dbReference>
<proteinExistence type="inferred from homology"/>
<evidence type="ECO:0000256" key="2">
    <source>
        <dbReference type="ARBA" id="ARBA00010265"/>
    </source>
</evidence>
<dbReference type="Gene3D" id="2.40.128.260">
    <property type="entry name" value="Type IV secretion system, VirB10/TraB/TrbI"/>
    <property type="match status" value="2"/>
</dbReference>